<feature type="compositionally biased region" description="Acidic residues" evidence="1">
    <location>
        <begin position="132"/>
        <end position="164"/>
    </location>
</feature>
<feature type="compositionally biased region" description="Acidic residues" evidence="1">
    <location>
        <begin position="262"/>
        <end position="272"/>
    </location>
</feature>
<protein>
    <submittedName>
        <fullName evidence="2">Uncharacterized protein</fullName>
    </submittedName>
</protein>
<evidence type="ECO:0000256" key="1">
    <source>
        <dbReference type="SAM" id="MobiDB-lite"/>
    </source>
</evidence>
<proteinExistence type="predicted"/>
<dbReference type="EMBL" id="JABFUD020000012">
    <property type="protein sequence ID" value="KAI5072280.1"/>
    <property type="molecule type" value="Genomic_DNA"/>
</dbReference>
<dbReference type="AlphaFoldDB" id="A0A9D4ZGF6"/>
<organism evidence="2 3">
    <name type="scientific">Adiantum capillus-veneris</name>
    <name type="common">Maidenhair fern</name>
    <dbReference type="NCBI Taxonomy" id="13818"/>
    <lineage>
        <taxon>Eukaryota</taxon>
        <taxon>Viridiplantae</taxon>
        <taxon>Streptophyta</taxon>
        <taxon>Embryophyta</taxon>
        <taxon>Tracheophyta</taxon>
        <taxon>Polypodiopsida</taxon>
        <taxon>Polypodiidae</taxon>
        <taxon>Polypodiales</taxon>
        <taxon>Pteridineae</taxon>
        <taxon>Pteridaceae</taxon>
        <taxon>Vittarioideae</taxon>
        <taxon>Adiantum</taxon>
    </lineage>
</organism>
<feature type="compositionally biased region" description="Polar residues" evidence="1">
    <location>
        <begin position="42"/>
        <end position="61"/>
    </location>
</feature>
<feature type="compositionally biased region" description="Acidic residues" evidence="1">
    <location>
        <begin position="211"/>
        <end position="235"/>
    </location>
</feature>
<keyword evidence="3" id="KW-1185">Reference proteome</keyword>
<gene>
    <name evidence="2" type="ORF">GOP47_0012386</name>
</gene>
<feature type="region of interest" description="Disordered" evidence="1">
    <location>
        <begin position="1"/>
        <end position="272"/>
    </location>
</feature>
<accession>A0A9D4ZGF6</accession>
<evidence type="ECO:0000313" key="2">
    <source>
        <dbReference type="EMBL" id="KAI5072280.1"/>
    </source>
</evidence>
<sequence>MAEVVSTEAPLKRKLDGSSEAVECKKPRDCDPSVGLALGNSKEASAQSNGDHSAAQSNLLGENTAEFIEGPSKNDANSTKNSELRLSAQATGSSSASLQELEAVGEEEVLEEDEADEKVGSGELSGLASENASEDEGEDGSDVDEDDSGDDSNDSDDASDDETLEEHVLTSTSSSLQAEAAQKDKGKAKMEDIKGKGIMPLDKGKGKAIVEDETAPASDEDDAGYLSEDPLEEVDLNNILPTRTRRRSSTQHYDFVDHGTDADDDDDNDSDA</sequence>
<evidence type="ECO:0000313" key="3">
    <source>
        <dbReference type="Proteomes" id="UP000886520"/>
    </source>
</evidence>
<dbReference type="PANTHER" id="PTHR36899">
    <property type="entry name" value="OS04G0395700 PROTEIN"/>
    <property type="match status" value="1"/>
</dbReference>
<feature type="compositionally biased region" description="Basic and acidic residues" evidence="1">
    <location>
        <begin position="10"/>
        <end position="31"/>
    </location>
</feature>
<dbReference type="PANTHER" id="PTHR36899:SF3">
    <property type="entry name" value="F13K23.8 PROTEIN"/>
    <property type="match status" value="1"/>
</dbReference>
<dbReference type="Proteomes" id="UP000886520">
    <property type="component" value="Chromosome 12"/>
</dbReference>
<comment type="caution">
    <text evidence="2">The sequence shown here is derived from an EMBL/GenBank/DDBJ whole genome shotgun (WGS) entry which is preliminary data.</text>
</comment>
<feature type="compositionally biased region" description="Basic and acidic residues" evidence="1">
    <location>
        <begin position="181"/>
        <end position="195"/>
    </location>
</feature>
<name>A0A9D4ZGF6_ADICA</name>
<feature type="compositionally biased region" description="Acidic residues" evidence="1">
    <location>
        <begin position="103"/>
        <end position="116"/>
    </location>
</feature>
<feature type="compositionally biased region" description="Polar residues" evidence="1">
    <location>
        <begin position="88"/>
        <end position="98"/>
    </location>
</feature>
<reference evidence="2" key="1">
    <citation type="submission" date="2021-01" db="EMBL/GenBank/DDBJ databases">
        <title>Adiantum capillus-veneris genome.</title>
        <authorList>
            <person name="Fang Y."/>
            <person name="Liao Q."/>
        </authorList>
    </citation>
    <scope>NUCLEOTIDE SEQUENCE</scope>
    <source>
        <strain evidence="2">H3</strain>
        <tissue evidence="2">Leaf</tissue>
    </source>
</reference>
<dbReference type="OrthoDB" id="696786at2759"/>